<feature type="non-terminal residue" evidence="1">
    <location>
        <position position="376"/>
    </location>
</feature>
<evidence type="ECO:0000313" key="1">
    <source>
        <dbReference type="EMBL" id="KKK68245.1"/>
    </source>
</evidence>
<dbReference type="EMBL" id="LAZR01059227">
    <property type="protein sequence ID" value="KKK68245.1"/>
    <property type="molecule type" value="Genomic_DNA"/>
</dbReference>
<comment type="caution">
    <text evidence="1">The sequence shown here is derived from an EMBL/GenBank/DDBJ whole genome shotgun (WGS) entry which is preliminary data.</text>
</comment>
<feature type="non-terminal residue" evidence="1">
    <location>
        <position position="1"/>
    </location>
</feature>
<gene>
    <name evidence="1" type="ORF">LCGC14_2946000</name>
</gene>
<sequence>QGSMLSPVILNDICKIPISLNDTNSEEILGFSVGSWITKLNKDSLSGYYTKYYYSRFEVPRLLGIHDVTFNSLGTPIFDISFITPPTFSINVIQESLSEDESIYLSNDYYELEYGNSLRLEGAILDNDEYMVEDEVYDYRYTEALDGTTSHQLNIIARPGDDEFIDKEEFTIYYINDNLEKLALFSSLNNRHYKDNTILDFYKDPVIGYVDNAYILNIYWLKEGANFINYDTNLLISYKVIKGRPISPISFSSSDSYGNDKQQNLVEIPFTKYDMLTQGWITQDTFTQQFRIDEVFLLDDFAGTTTTIQGPIFDDGQIIQTGIINLDSVYENRTNSDRYELLDKSEYSWIINANGELEVSGLPFITGDEFKIAYNA</sequence>
<organism evidence="1">
    <name type="scientific">marine sediment metagenome</name>
    <dbReference type="NCBI Taxonomy" id="412755"/>
    <lineage>
        <taxon>unclassified sequences</taxon>
        <taxon>metagenomes</taxon>
        <taxon>ecological metagenomes</taxon>
    </lineage>
</organism>
<proteinExistence type="predicted"/>
<name>A0A0F8Y3Q7_9ZZZZ</name>
<dbReference type="AlphaFoldDB" id="A0A0F8Y3Q7"/>
<protein>
    <submittedName>
        <fullName evidence="1">Uncharacterized protein</fullName>
    </submittedName>
</protein>
<reference evidence="1" key="1">
    <citation type="journal article" date="2015" name="Nature">
        <title>Complex archaea that bridge the gap between prokaryotes and eukaryotes.</title>
        <authorList>
            <person name="Spang A."/>
            <person name="Saw J.H."/>
            <person name="Jorgensen S.L."/>
            <person name="Zaremba-Niedzwiedzka K."/>
            <person name="Martijn J."/>
            <person name="Lind A.E."/>
            <person name="van Eijk R."/>
            <person name="Schleper C."/>
            <person name="Guy L."/>
            <person name="Ettema T.J."/>
        </authorList>
    </citation>
    <scope>NUCLEOTIDE SEQUENCE</scope>
</reference>
<accession>A0A0F8Y3Q7</accession>